<keyword evidence="1" id="KW-0812">Transmembrane</keyword>
<evidence type="ECO:0000313" key="4">
    <source>
        <dbReference type="Proteomes" id="UP001449225"/>
    </source>
</evidence>
<reference evidence="3 4" key="1">
    <citation type="submission" date="2024-03" db="EMBL/GenBank/DDBJ databases">
        <title>Community enrichment and isolation of bacterial strains for fucoidan degradation.</title>
        <authorList>
            <person name="Sichert A."/>
        </authorList>
    </citation>
    <scope>NUCLEOTIDE SEQUENCE [LARGE SCALE GENOMIC DNA]</scope>
    <source>
        <strain evidence="3 4">AS76</strain>
    </source>
</reference>
<evidence type="ECO:0000259" key="2">
    <source>
        <dbReference type="Pfam" id="PF02698"/>
    </source>
</evidence>
<dbReference type="CDD" id="cd06259">
    <property type="entry name" value="YdcF-like"/>
    <property type="match status" value="1"/>
</dbReference>
<gene>
    <name evidence="3" type="ORF">WNY58_04720</name>
</gene>
<dbReference type="RefSeq" id="WP_342853875.1">
    <property type="nucleotide sequence ID" value="NZ_JBBMRA010000003.1"/>
</dbReference>
<sequence length="283" mass="31576">MTDLFFYLSKIFWVIVQPDHFLLLVLVLGLLLWRRLSGVIMVWGSVLTMLALSVFPVANYLLEPLEQRFPKPDLTQLEAPIAGIIVLGGGEEPERSAVHKMPQFNSAAERLMVLPSLMLRYPNAKVIFTGGSGSLLRPEYRGGDVAKQWLTEQGLGARLIVERDARNTFQNALYSREIINELHAAGELDDANQGKWLLVTSAFHMPRSVGVYRKAGIDVIPYPVDYRQFNSTVHLSLNANMAELNQVVREWIGLGAYYLTEKTTELIPGPLASAPLLTGTLDN</sequence>
<dbReference type="Gene3D" id="3.40.50.620">
    <property type="entry name" value="HUPs"/>
    <property type="match status" value="1"/>
</dbReference>
<keyword evidence="1" id="KW-0472">Membrane</keyword>
<feature type="domain" description="DUF218" evidence="2">
    <location>
        <begin position="83"/>
        <end position="253"/>
    </location>
</feature>
<dbReference type="EMBL" id="JBBMRA010000003">
    <property type="protein sequence ID" value="MEM5535691.1"/>
    <property type="molecule type" value="Genomic_DNA"/>
</dbReference>
<name>A0ABU9TPP2_9GAMM</name>
<comment type="caution">
    <text evidence="3">The sequence shown here is derived from an EMBL/GenBank/DDBJ whole genome shotgun (WGS) entry which is preliminary data.</text>
</comment>
<feature type="transmembrane region" description="Helical" evidence="1">
    <location>
        <begin position="40"/>
        <end position="62"/>
    </location>
</feature>
<keyword evidence="4" id="KW-1185">Reference proteome</keyword>
<dbReference type="Proteomes" id="UP001449225">
    <property type="component" value="Unassembled WGS sequence"/>
</dbReference>
<protein>
    <submittedName>
        <fullName evidence="3">YdcF family protein</fullName>
    </submittedName>
</protein>
<keyword evidence="1" id="KW-1133">Transmembrane helix</keyword>
<dbReference type="PANTHER" id="PTHR30336">
    <property type="entry name" value="INNER MEMBRANE PROTEIN, PROBABLE PERMEASE"/>
    <property type="match status" value="1"/>
</dbReference>
<proteinExistence type="predicted"/>
<dbReference type="InterPro" id="IPR003848">
    <property type="entry name" value="DUF218"/>
</dbReference>
<dbReference type="InterPro" id="IPR014729">
    <property type="entry name" value="Rossmann-like_a/b/a_fold"/>
</dbReference>
<accession>A0ABU9TPP2</accession>
<feature type="transmembrane region" description="Helical" evidence="1">
    <location>
        <begin position="12"/>
        <end position="33"/>
    </location>
</feature>
<evidence type="ECO:0000256" key="1">
    <source>
        <dbReference type="SAM" id="Phobius"/>
    </source>
</evidence>
<organism evidence="3 4">
    <name type="scientific">Neptuniibacter pectenicola</name>
    <dbReference type="NCBI Taxonomy" id="1806669"/>
    <lineage>
        <taxon>Bacteria</taxon>
        <taxon>Pseudomonadati</taxon>
        <taxon>Pseudomonadota</taxon>
        <taxon>Gammaproteobacteria</taxon>
        <taxon>Oceanospirillales</taxon>
        <taxon>Oceanospirillaceae</taxon>
        <taxon>Neptuniibacter</taxon>
    </lineage>
</organism>
<dbReference type="PANTHER" id="PTHR30336:SF4">
    <property type="entry name" value="ENVELOPE BIOGENESIS FACTOR ELYC"/>
    <property type="match status" value="1"/>
</dbReference>
<dbReference type="Pfam" id="PF02698">
    <property type="entry name" value="DUF218"/>
    <property type="match status" value="1"/>
</dbReference>
<evidence type="ECO:0000313" key="3">
    <source>
        <dbReference type="EMBL" id="MEM5535691.1"/>
    </source>
</evidence>
<dbReference type="InterPro" id="IPR051599">
    <property type="entry name" value="Cell_Envelope_Assoc"/>
</dbReference>